<dbReference type="PANTHER" id="PTHR36178:SF1">
    <property type="entry name" value="SODIUM_GLUTAMATE SYMPORTER"/>
    <property type="match status" value="1"/>
</dbReference>
<keyword evidence="1" id="KW-0915">Sodium</keyword>
<feature type="transmembrane region" description="Helical" evidence="1">
    <location>
        <begin position="131"/>
        <end position="150"/>
    </location>
</feature>
<keyword evidence="1" id="KW-0029">Amino-acid transport</keyword>
<keyword evidence="1" id="KW-1133">Transmembrane helix</keyword>
<dbReference type="EMBL" id="CXST01000002">
    <property type="protein sequence ID" value="CTQ45020.1"/>
    <property type="molecule type" value="Genomic_DNA"/>
</dbReference>
<comment type="function">
    <text evidence="1">Catalyzes the sodium-dependent transport of glutamate.</text>
</comment>
<evidence type="ECO:0000313" key="3">
    <source>
        <dbReference type="EMBL" id="CTQ45020.1"/>
    </source>
</evidence>
<name>A0A0M6Y883_9HYPH</name>
<reference evidence="4" key="1">
    <citation type="submission" date="2015-07" db="EMBL/GenBank/DDBJ databases">
        <authorList>
            <person name="Rodrigo-Torres Lidia"/>
            <person name="Arahal R.David."/>
        </authorList>
    </citation>
    <scope>NUCLEOTIDE SEQUENCE [LARGE SCALE GENOMIC DNA]</scope>
    <source>
        <strain evidence="4">CECT 4801</strain>
    </source>
</reference>
<evidence type="ECO:0000256" key="2">
    <source>
        <dbReference type="NCBIfam" id="TIGR00210"/>
    </source>
</evidence>
<feature type="transmembrane region" description="Helical" evidence="1">
    <location>
        <begin position="162"/>
        <end position="183"/>
    </location>
</feature>
<dbReference type="GO" id="GO:0005886">
    <property type="term" value="C:plasma membrane"/>
    <property type="evidence" value="ECO:0007669"/>
    <property type="project" value="UniProtKB-SubCell"/>
</dbReference>
<keyword evidence="1" id="KW-1003">Cell membrane</keyword>
<feature type="transmembrane region" description="Helical" evidence="1">
    <location>
        <begin position="254"/>
        <end position="275"/>
    </location>
</feature>
<gene>
    <name evidence="1 3" type="primary">gltS</name>
    <name evidence="3" type="ORF">LAL4801_03467</name>
</gene>
<feature type="transmembrane region" description="Helical" evidence="1">
    <location>
        <begin position="45"/>
        <end position="63"/>
    </location>
</feature>
<dbReference type="PANTHER" id="PTHR36178">
    <property type="entry name" value="SLR0625 PROTEIN"/>
    <property type="match status" value="1"/>
</dbReference>
<dbReference type="Proteomes" id="UP000048926">
    <property type="component" value="Unassembled WGS sequence"/>
</dbReference>
<keyword evidence="1" id="KW-0472">Membrane</keyword>
<keyword evidence="1" id="KW-0813">Transport</keyword>
<feature type="transmembrane region" description="Helical" evidence="1">
    <location>
        <begin position="224"/>
        <end position="242"/>
    </location>
</feature>
<feature type="transmembrane region" description="Helical" evidence="1">
    <location>
        <begin position="7"/>
        <end position="25"/>
    </location>
</feature>
<keyword evidence="1" id="KW-0406">Ion transport</keyword>
<feature type="transmembrane region" description="Helical" evidence="1">
    <location>
        <begin position="287"/>
        <end position="312"/>
    </location>
</feature>
<evidence type="ECO:0000313" key="4">
    <source>
        <dbReference type="Proteomes" id="UP000048926"/>
    </source>
</evidence>
<keyword evidence="1" id="KW-0739">Sodium transport</keyword>
<keyword evidence="1" id="KW-0812">Transmembrane</keyword>
<keyword evidence="4" id="KW-1185">Reference proteome</keyword>
<feature type="transmembrane region" description="Helical" evidence="1">
    <location>
        <begin position="384"/>
        <end position="406"/>
    </location>
</feature>
<protein>
    <recommendedName>
        <fullName evidence="1 2">Sodium/glutamate symporter</fullName>
    </recommendedName>
</protein>
<keyword evidence="1" id="KW-0997">Cell inner membrane</keyword>
<dbReference type="STRING" id="187304.B0E33_06010"/>
<feature type="transmembrane region" description="Helical" evidence="1">
    <location>
        <begin position="347"/>
        <end position="372"/>
    </location>
</feature>
<keyword evidence="1" id="KW-0769">Symport</keyword>
<dbReference type="AlphaFoldDB" id="A0A0M6Y883"/>
<organism evidence="3 4">
    <name type="scientific">Roseibium aggregatum</name>
    <dbReference type="NCBI Taxonomy" id="187304"/>
    <lineage>
        <taxon>Bacteria</taxon>
        <taxon>Pseudomonadati</taxon>
        <taxon>Pseudomonadota</taxon>
        <taxon>Alphaproteobacteria</taxon>
        <taxon>Hyphomicrobiales</taxon>
        <taxon>Stappiaceae</taxon>
        <taxon>Roseibium</taxon>
    </lineage>
</organism>
<evidence type="ECO:0000256" key="1">
    <source>
        <dbReference type="HAMAP-Rule" id="MF_02062"/>
    </source>
</evidence>
<comment type="subcellular location">
    <subcellularLocation>
        <location evidence="1">Cell inner membrane</location>
        <topology evidence="1">Multi-pass membrane protein</topology>
    </subcellularLocation>
</comment>
<feature type="transmembrane region" description="Helical" evidence="1">
    <location>
        <begin position="318"/>
        <end position="340"/>
    </location>
</feature>
<dbReference type="HAMAP" id="MF_02062">
    <property type="entry name" value="GltS"/>
    <property type="match status" value="1"/>
</dbReference>
<sequence>MRMAGETITLTEFVSFNLAILVYFLGVRLNKKILVLDRFNIPEPVSGGLLVAFLSLVVYLGLGTEIGFSLQSRDYLLYCFFTAIGLNARFTDLAKGGKPLLILLMLTVCYMLLQNAVGSGIAAALGLPTGFGLLGGTISLVGGHGTAIAWGPKLATDYGVPGAVEIGAATATLGLIAASLLGGPVGKFLIEKRGGKPDPNRPEEAPMIGLEMEREADTSVTHTGLMRSLLVLNIAIGLGVALQEALSAGISLDLPVFVCCLFCGIVLSNTVPLVFPKMTWPARSKSLAVLSDLALGIFLTMSLMSLQLWTIAGLAGPMLLILFTQVVVAAAFIILALYPLMGRNYNAAVLGAGFAGFALGATPTAIANMTAITKHFGPATQAFLILPLVSAFFVDLANAVIILLFLGG</sequence>
<dbReference type="GO" id="GO:0015813">
    <property type="term" value="P:L-glutamate transmembrane transport"/>
    <property type="evidence" value="ECO:0007669"/>
    <property type="project" value="UniProtKB-UniRule"/>
</dbReference>
<dbReference type="InterPro" id="IPR004445">
    <property type="entry name" value="GltS"/>
</dbReference>
<accession>A0A0M6Y883</accession>
<dbReference type="Pfam" id="PF03616">
    <property type="entry name" value="Glt_symporter"/>
    <property type="match status" value="1"/>
</dbReference>
<proteinExistence type="inferred from homology"/>
<comment type="similarity">
    <text evidence="1">Belongs to the glutamate:Na(+) symporter (ESS) (TC 2.A.27) family.</text>
</comment>
<dbReference type="NCBIfam" id="TIGR00210">
    <property type="entry name" value="gltS"/>
    <property type="match status" value="1"/>
</dbReference>
<dbReference type="GO" id="GO:0015501">
    <property type="term" value="F:glutamate:sodium symporter activity"/>
    <property type="evidence" value="ECO:0007669"/>
    <property type="project" value="UniProtKB-UniRule"/>
</dbReference>
<feature type="transmembrane region" description="Helical" evidence="1">
    <location>
        <begin position="100"/>
        <end position="124"/>
    </location>
</feature>